<dbReference type="PRINTS" id="PR00039">
    <property type="entry name" value="HTHLYSR"/>
</dbReference>
<keyword evidence="7" id="KW-1185">Reference proteome</keyword>
<sequence>MSPRDIEIFRAVMTSGTTARAAQLLGISQPAVSQAVQRVELFAAVRLFERVRGRMIPTNEANVLMTSIERYFVGFETVEHVIRSLGSYKQGRLVVACFPALGNCFLPRAIAESHLDSLGIQLSLQVMSSREVHQQVQSGAVDIGLMASEMSTSGLDHSIFSALPGVIAMASDHPLAHRAVVTPADLQSDHFISLNKEDVTRRALEEALAREGITLRSIVETPYSISACELARCGVGLAFVHPIAAIDFIPRGLVIKRFSLDIPFQDQIIFRPGKPLYENTKSILKLLRLQLDKDCKQLQLALRGRKGTGRHE</sequence>
<dbReference type="GO" id="GO:0003700">
    <property type="term" value="F:DNA-binding transcription factor activity"/>
    <property type="evidence" value="ECO:0007669"/>
    <property type="project" value="InterPro"/>
</dbReference>
<dbReference type="InterPro" id="IPR005119">
    <property type="entry name" value="LysR_subst-bd"/>
</dbReference>
<dbReference type="GO" id="GO:0043565">
    <property type="term" value="F:sequence-specific DNA binding"/>
    <property type="evidence" value="ECO:0007669"/>
    <property type="project" value="TreeGrafter"/>
</dbReference>
<accession>A0A1G7D5Y6</accession>
<reference evidence="7" key="1">
    <citation type="submission" date="2016-09" db="EMBL/GenBank/DDBJ databases">
        <authorList>
            <person name="Varghese N."/>
            <person name="Submissions S."/>
        </authorList>
    </citation>
    <scope>NUCLEOTIDE SEQUENCE [LARGE SCALE GENOMIC DNA]</scope>
    <source>
        <strain evidence="7">TNe-862</strain>
    </source>
</reference>
<dbReference type="PANTHER" id="PTHR30427:SF1">
    <property type="entry name" value="TRANSCRIPTIONAL ACTIVATOR PROTEIN LYSR"/>
    <property type="match status" value="1"/>
</dbReference>
<feature type="domain" description="HTH lysR-type" evidence="5">
    <location>
        <begin position="1"/>
        <end position="58"/>
    </location>
</feature>
<keyword evidence="4" id="KW-0804">Transcription</keyword>
<dbReference type="GO" id="GO:0009089">
    <property type="term" value="P:lysine biosynthetic process via diaminopimelate"/>
    <property type="evidence" value="ECO:0007669"/>
    <property type="project" value="TreeGrafter"/>
</dbReference>
<dbReference type="InterPro" id="IPR036388">
    <property type="entry name" value="WH-like_DNA-bd_sf"/>
</dbReference>
<dbReference type="Gene3D" id="1.10.10.10">
    <property type="entry name" value="Winged helix-like DNA-binding domain superfamily/Winged helix DNA-binding domain"/>
    <property type="match status" value="1"/>
</dbReference>
<keyword evidence="2" id="KW-0805">Transcription regulation</keyword>
<organism evidence="6 7">
    <name type="scientific">Paraburkholderia lycopersici</name>
    <dbReference type="NCBI Taxonomy" id="416944"/>
    <lineage>
        <taxon>Bacteria</taxon>
        <taxon>Pseudomonadati</taxon>
        <taxon>Pseudomonadota</taxon>
        <taxon>Betaproteobacteria</taxon>
        <taxon>Burkholderiales</taxon>
        <taxon>Burkholderiaceae</taxon>
        <taxon>Paraburkholderia</taxon>
    </lineage>
</organism>
<dbReference type="EMBL" id="FMYQ01000052">
    <property type="protein sequence ID" value="SDE46366.1"/>
    <property type="molecule type" value="Genomic_DNA"/>
</dbReference>
<keyword evidence="3 6" id="KW-0238">DNA-binding</keyword>
<gene>
    <name evidence="6" type="ORF">SAMN05421548_15213</name>
</gene>
<comment type="similarity">
    <text evidence="1">Belongs to the LysR transcriptional regulatory family.</text>
</comment>
<dbReference type="Gene3D" id="3.40.190.290">
    <property type="match status" value="1"/>
</dbReference>
<dbReference type="InterPro" id="IPR036390">
    <property type="entry name" value="WH_DNA-bd_sf"/>
</dbReference>
<evidence type="ECO:0000256" key="3">
    <source>
        <dbReference type="ARBA" id="ARBA00023125"/>
    </source>
</evidence>
<dbReference type="Pfam" id="PF03466">
    <property type="entry name" value="LysR_substrate"/>
    <property type="match status" value="1"/>
</dbReference>
<dbReference type="RefSeq" id="WP_092006450.1">
    <property type="nucleotide sequence ID" value="NZ_FMYQ01000052.1"/>
</dbReference>
<dbReference type="Pfam" id="PF00126">
    <property type="entry name" value="HTH_1"/>
    <property type="match status" value="1"/>
</dbReference>
<dbReference type="AlphaFoldDB" id="A0A1G7D5Y6"/>
<name>A0A1G7D5Y6_9BURK</name>
<protein>
    <submittedName>
        <fullName evidence="6">DNA-binding transcriptional regulator, LysR family</fullName>
    </submittedName>
</protein>
<dbReference type="PROSITE" id="PS50931">
    <property type="entry name" value="HTH_LYSR"/>
    <property type="match status" value="1"/>
</dbReference>
<dbReference type="OrthoDB" id="8849678at2"/>
<dbReference type="SUPFAM" id="SSF46785">
    <property type="entry name" value="Winged helix' DNA-binding domain"/>
    <property type="match status" value="1"/>
</dbReference>
<dbReference type="PANTHER" id="PTHR30427">
    <property type="entry name" value="TRANSCRIPTIONAL ACTIVATOR PROTEIN LYSR"/>
    <property type="match status" value="1"/>
</dbReference>
<evidence type="ECO:0000313" key="7">
    <source>
        <dbReference type="Proteomes" id="UP000198908"/>
    </source>
</evidence>
<dbReference type="SUPFAM" id="SSF53850">
    <property type="entry name" value="Periplasmic binding protein-like II"/>
    <property type="match status" value="1"/>
</dbReference>
<evidence type="ECO:0000313" key="6">
    <source>
        <dbReference type="EMBL" id="SDE46366.1"/>
    </source>
</evidence>
<dbReference type="GO" id="GO:0010628">
    <property type="term" value="P:positive regulation of gene expression"/>
    <property type="evidence" value="ECO:0007669"/>
    <property type="project" value="TreeGrafter"/>
</dbReference>
<evidence type="ECO:0000256" key="1">
    <source>
        <dbReference type="ARBA" id="ARBA00009437"/>
    </source>
</evidence>
<evidence type="ECO:0000256" key="4">
    <source>
        <dbReference type="ARBA" id="ARBA00023163"/>
    </source>
</evidence>
<dbReference type="InterPro" id="IPR000847">
    <property type="entry name" value="LysR_HTH_N"/>
</dbReference>
<dbReference type="Proteomes" id="UP000198908">
    <property type="component" value="Unassembled WGS sequence"/>
</dbReference>
<proteinExistence type="inferred from homology"/>
<evidence type="ECO:0000259" key="5">
    <source>
        <dbReference type="PROSITE" id="PS50931"/>
    </source>
</evidence>
<dbReference type="STRING" id="416944.SAMN05421548_15213"/>
<evidence type="ECO:0000256" key="2">
    <source>
        <dbReference type="ARBA" id="ARBA00023015"/>
    </source>
</evidence>